<dbReference type="Pfam" id="PF12848">
    <property type="entry name" value="ABC_tran_Xtn"/>
    <property type="match status" value="1"/>
</dbReference>
<keyword evidence="1" id="KW-0547">Nucleotide-binding</keyword>
<evidence type="ECO:0000259" key="4">
    <source>
        <dbReference type="PROSITE" id="PS50893"/>
    </source>
</evidence>
<dbReference type="NCBIfam" id="NF000355">
    <property type="entry name" value="ribo_prot_ABC_F"/>
    <property type="match status" value="1"/>
</dbReference>
<dbReference type="InterPro" id="IPR051309">
    <property type="entry name" value="ABCF_ATPase"/>
</dbReference>
<dbReference type="PANTHER" id="PTHR42855:SF2">
    <property type="entry name" value="DRUG RESISTANCE ABC TRANSPORTER,ATP-BINDING PROTEIN"/>
    <property type="match status" value="1"/>
</dbReference>
<dbReference type="PROSITE" id="PS50893">
    <property type="entry name" value="ABC_TRANSPORTER_2"/>
    <property type="match status" value="2"/>
</dbReference>
<dbReference type="Proteomes" id="UP000287605">
    <property type="component" value="Unassembled WGS sequence"/>
</dbReference>
<dbReference type="GO" id="GO:0016887">
    <property type="term" value="F:ATP hydrolysis activity"/>
    <property type="evidence" value="ECO:0007669"/>
    <property type="project" value="InterPro"/>
</dbReference>
<evidence type="ECO:0000256" key="3">
    <source>
        <dbReference type="SAM" id="Coils"/>
    </source>
</evidence>
<keyword evidence="3" id="KW-0175">Coiled coil</keyword>
<dbReference type="CDD" id="cd03221">
    <property type="entry name" value="ABCF_EF-3"/>
    <property type="match status" value="2"/>
</dbReference>
<dbReference type="InterPro" id="IPR003439">
    <property type="entry name" value="ABC_transporter-like_ATP-bd"/>
</dbReference>
<proteinExistence type="predicted"/>
<keyword evidence="6" id="KW-1185">Reference proteome</keyword>
<dbReference type="SUPFAM" id="SSF52540">
    <property type="entry name" value="P-loop containing nucleoside triphosphate hydrolases"/>
    <property type="match status" value="2"/>
</dbReference>
<feature type="coiled-coil region" evidence="3">
    <location>
        <begin position="196"/>
        <end position="230"/>
    </location>
</feature>
<dbReference type="InterPro" id="IPR027417">
    <property type="entry name" value="P-loop_NTPase"/>
</dbReference>
<sequence>MTELIKINHLVAETDSDILFQGDNLAVRAKDVIGIVGRNGAGKTTLLNILKSTQSNQSNQRIVWRLAEDDISLIEQEVESFQFEETNFSNQLRKWQKKQAFETLSGGEKLKQRLFQGIAKNKPLLMLDEPTNHLDEEGVDELVDILKKYHGAVVIVSHNRYFLDQVATKIWAIEEQKITSYEGSYSHYREVRDHQRRTQQKNYEKQQKEIKRVKQEMKRFEDTSASAHAQSTKQEGAKEYYRLAAKRMDKQRKSAEKRLLKNLDAYGVEKVEKDVQIAIDLQTDVPRKGAVFIASDLTKKFGSKTLFTGGEFTIQSKEKVAISGKNGSGKTTLLNILLGEEKFEGNLWRSSSNKIGYLSQQVFDLPLKQTVAEFLAINDEQKSIVMTMFIQLGFQASQWYQQIEGLSMGERTKLKLLGHILSEKNLLILDEPTNHLDIPTREELEEVLSQYQGTVIFVSHDKYFREKIMSREIVIENEKIITKSEKAAPKKESDLTKLNFMKDRLMSELSTQIPGSKEYLKTEQEFNKVVTELKNID</sequence>
<dbReference type="GO" id="GO:0005524">
    <property type="term" value="F:ATP binding"/>
    <property type="evidence" value="ECO:0007669"/>
    <property type="project" value="UniProtKB-KW"/>
</dbReference>
<comment type="caution">
    <text evidence="5">The sequence shown here is derived from an EMBL/GenBank/DDBJ whole genome shotgun (WGS) entry which is preliminary data.</text>
</comment>
<dbReference type="AlphaFoldDB" id="A0A430B012"/>
<feature type="domain" description="ABC transporter" evidence="4">
    <location>
        <begin position="292"/>
        <end position="502"/>
    </location>
</feature>
<dbReference type="SMART" id="SM00382">
    <property type="entry name" value="AAA"/>
    <property type="match status" value="2"/>
</dbReference>
<accession>A0A430B012</accession>
<dbReference type="EMBL" id="NGKA01000005">
    <property type="protein sequence ID" value="RSU13582.1"/>
    <property type="molecule type" value="Genomic_DNA"/>
</dbReference>
<dbReference type="Gene3D" id="3.40.50.300">
    <property type="entry name" value="P-loop containing nucleotide triphosphate hydrolases"/>
    <property type="match status" value="3"/>
</dbReference>
<evidence type="ECO:0000256" key="1">
    <source>
        <dbReference type="ARBA" id="ARBA00022741"/>
    </source>
</evidence>
<keyword evidence="2" id="KW-0067">ATP-binding</keyword>
<evidence type="ECO:0000256" key="2">
    <source>
        <dbReference type="ARBA" id="ARBA00022840"/>
    </source>
</evidence>
<name>A0A430B012_9ENTE</name>
<feature type="domain" description="ABC transporter" evidence="4">
    <location>
        <begin position="5"/>
        <end position="200"/>
    </location>
</feature>
<organism evidence="5 6">
    <name type="scientific">Vagococcus elongatus</name>
    <dbReference type="NCBI Taxonomy" id="180344"/>
    <lineage>
        <taxon>Bacteria</taxon>
        <taxon>Bacillati</taxon>
        <taxon>Bacillota</taxon>
        <taxon>Bacilli</taxon>
        <taxon>Lactobacillales</taxon>
        <taxon>Enterococcaceae</taxon>
        <taxon>Vagococcus</taxon>
    </lineage>
</organism>
<dbReference type="OrthoDB" id="9760950at2"/>
<gene>
    <name evidence="5" type="ORF">CBF29_04835</name>
</gene>
<protein>
    <recommendedName>
        <fullName evidence="4">ABC transporter domain-containing protein</fullName>
    </recommendedName>
</protein>
<dbReference type="Pfam" id="PF00005">
    <property type="entry name" value="ABC_tran"/>
    <property type="match status" value="2"/>
</dbReference>
<dbReference type="RefSeq" id="WP_126807950.1">
    <property type="nucleotide sequence ID" value="NZ_NGKA01000005.1"/>
</dbReference>
<evidence type="ECO:0000313" key="5">
    <source>
        <dbReference type="EMBL" id="RSU13582.1"/>
    </source>
</evidence>
<dbReference type="InterPro" id="IPR032781">
    <property type="entry name" value="ABC_tran_Xtn"/>
</dbReference>
<reference evidence="5 6" key="1">
    <citation type="submission" date="2017-05" db="EMBL/GenBank/DDBJ databases">
        <title>Vagococcus spp. assemblies.</title>
        <authorList>
            <person name="Gulvik C.A."/>
        </authorList>
    </citation>
    <scope>NUCLEOTIDE SEQUENCE [LARGE SCALE GENOMIC DNA]</scope>
    <source>
        <strain evidence="5 6">CCUG 51432</strain>
    </source>
</reference>
<evidence type="ECO:0000313" key="6">
    <source>
        <dbReference type="Proteomes" id="UP000287605"/>
    </source>
</evidence>
<dbReference type="PANTHER" id="PTHR42855">
    <property type="entry name" value="ABC TRANSPORTER ATP-BINDING SUBUNIT"/>
    <property type="match status" value="1"/>
</dbReference>
<dbReference type="InterPro" id="IPR003593">
    <property type="entry name" value="AAA+_ATPase"/>
</dbReference>